<reference evidence="4 5" key="1">
    <citation type="journal article" date="2019" name="Genome Biol. Evol.">
        <title>Day and night: Metabolic profiles and evolutionary relationships of six axenic non-marine cyanobacteria.</title>
        <authorList>
            <person name="Will S.E."/>
            <person name="Henke P."/>
            <person name="Boedeker C."/>
            <person name="Huang S."/>
            <person name="Brinkmann H."/>
            <person name="Rohde M."/>
            <person name="Jarek M."/>
            <person name="Friedl T."/>
            <person name="Seufert S."/>
            <person name="Schumacher M."/>
            <person name="Overmann J."/>
            <person name="Neumann-Schaal M."/>
            <person name="Petersen J."/>
        </authorList>
    </citation>
    <scope>NUCLEOTIDE SEQUENCE [LARGE SCALE GENOMIC DNA]</scope>
    <source>
        <strain evidence="4 5">PCC 6912</strain>
    </source>
</reference>
<accession>A0A433N8E9</accession>
<sequence>MALNHCENQSIDIYNQFKHRITSQALNGLKILAVDNNVDSLELVRFIFEPYNTQVVLAKTTSEAFQKITQLQPNILISEIFLPDEDGYSLIHKVRTIKGKLGQISAIALTTLAYQKAINLAFNAGFSSYITKPCNPDSLVELVSILALKQAYNLILPEEQSNIALVTQ</sequence>
<evidence type="ECO:0000256" key="2">
    <source>
        <dbReference type="PROSITE-ProRule" id="PRU00169"/>
    </source>
</evidence>
<feature type="domain" description="Response regulatory" evidence="3">
    <location>
        <begin position="30"/>
        <end position="147"/>
    </location>
</feature>
<dbReference type="PANTHER" id="PTHR44591:SF3">
    <property type="entry name" value="RESPONSE REGULATORY DOMAIN-CONTAINING PROTEIN"/>
    <property type="match status" value="1"/>
</dbReference>
<dbReference type="GO" id="GO:0000160">
    <property type="term" value="P:phosphorelay signal transduction system"/>
    <property type="evidence" value="ECO:0007669"/>
    <property type="project" value="InterPro"/>
</dbReference>
<evidence type="ECO:0000259" key="3">
    <source>
        <dbReference type="PROSITE" id="PS50110"/>
    </source>
</evidence>
<dbReference type="InterPro" id="IPR001789">
    <property type="entry name" value="Sig_transdc_resp-reg_receiver"/>
</dbReference>
<dbReference type="Gene3D" id="3.40.50.2300">
    <property type="match status" value="1"/>
</dbReference>
<dbReference type="InterPro" id="IPR050595">
    <property type="entry name" value="Bact_response_regulator"/>
</dbReference>
<dbReference type="InterPro" id="IPR011006">
    <property type="entry name" value="CheY-like_superfamily"/>
</dbReference>
<evidence type="ECO:0000313" key="5">
    <source>
        <dbReference type="Proteomes" id="UP000268857"/>
    </source>
</evidence>
<dbReference type="PANTHER" id="PTHR44591">
    <property type="entry name" value="STRESS RESPONSE REGULATOR PROTEIN 1"/>
    <property type="match status" value="1"/>
</dbReference>
<protein>
    <recommendedName>
        <fullName evidence="3">Response regulatory domain-containing protein</fullName>
    </recommendedName>
</protein>
<proteinExistence type="predicted"/>
<evidence type="ECO:0000313" key="4">
    <source>
        <dbReference type="EMBL" id="RUR77912.1"/>
    </source>
</evidence>
<dbReference type="PROSITE" id="PS50110">
    <property type="entry name" value="RESPONSE_REGULATORY"/>
    <property type="match status" value="1"/>
</dbReference>
<organism evidence="4 5">
    <name type="scientific">Chlorogloeopsis fritschii PCC 6912</name>
    <dbReference type="NCBI Taxonomy" id="211165"/>
    <lineage>
        <taxon>Bacteria</taxon>
        <taxon>Bacillati</taxon>
        <taxon>Cyanobacteriota</taxon>
        <taxon>Cyanophyceae</taxon>
        <taxon>Nostocales</taxon>
        <taxon>Chlorogloeopsidaceae</taxon>
        <taxon>Chlorogloeopsis</taxon>
    </lineage>
</organism>
<dbReference type="SMART" id="SM00448">
    <property type="entry name" value="REC"/>
    <property type="match status" value="1"/>
</dbReference>
<comment type="caution">
    <text evidence="2">Lacks conserved residue(s) required for the propagation of feature annotation.</text>
</comment>
<dbReference type="STRING" id="211165.GCA_000317285_06345"/>
<dbReference type="Pfam" id="PF00072">
    <property type="entry name" value="Response_reg"/>
    <property type="match status" value="1"/>
</dbReference>
<dbReference type="AlphaFoldDB" id="A0A433N8E9"/>
<comment type="caution">
    <text evidence="4">The sequence shown here is derived from an EMBL/GenBank/DDBJ whole genome shotgun (WGS) entry which is preliminary data.</text>
</comment>
<dbReference type="EMBL" id="RSCJ01000016">
    <property type="protein sequence ID" value="RUR77912.1"/>
    <property type="molecule type" value="Genomic_DNA"/>
</dbReference>
<dbReference type="SUPFAM" id="SSF52172">
    <property type="entry name" value="CheY-like"/>
    <property type="match status" value="1"/>
</dbReference>
<evidence type="ECO:0000256" key="1">
    <source>
        <dbReference type="ARBA" id="ARBA00022553"/>
    </source>
</evidence>
<keyword evidence="5" id="KW-1185">Reference proteome</keyword>
<dbReference type="Proteomes" id="UP000268857">
    <property type="component" value="Unassembled WGS sequence"/>
</dbReference>
<keyword evidence="1" id="KW-0597">Phosphoprotein</keyword>
<name>A0A433N8E9_CHLFR</name>
<gene>
    <name evidence="4" type="ORF">PCC6912_37930</name>
</gene>